<evidence type="ECO:0000313" key="2">
    <source>
        <dbReference type="Proteomes" id="UP000003491"/>
    </source>
</evidence>
<protein>
    <submittedName>
        <fullName evidence="1">Uncharacterized protein</fullName>
    </submittedName>
</protein>
<organism evidence="1 2">
    <name type="scientific">Lactobacillus johnsonii ATCC 33200</name>
    <dbReference type="NCBI Taxonomy" id="525330"/>
    <lineage>
        <taxon>Bacteria</taxon>
        <taxon>Bacillati</taxon>
        <taxon>Bacillota</taxon>
        <taxon>Bacilli</taxon>
        <taxon>Lactobacillales</taxon>
        <taxon>Lactobacillaceae</taxon>
        <taxon>Lactobacillus</taxon>
    </lineage>
</organism>
<reference evidence="1 2" key="1">
    <citation type="submission" date="2009-01" db="EMBL/GenBank/DDBJ databases">
        <authorList>
            <person name="Qin X."/>
            <person name="Bachman B."/>
            <person name="Battles P."/>
            <person name="Bell A."/>
            <person name="Bess C."/>
            <person name="Bickham C."/>
            <person name="Chaboub L."/>
            <person name="Chen D."/>
            <person name="Coyle M."/>
            <person name="Deiros D.R."/>
            <person name="Dinh H."/>
            <person name="Forbes L."/>
            <person name="Fowler G."/>
            <person name="Francisco L."/>
            <person name="Fu Q."/>
            <person name="Gubbala S."/>
            <person name="Hale W."/>
            <person name="Han Y."/>
            <person name="Hemphill L."/>
            <person name="Highlander S.K."/>
            <person name="Hirani K."/>
            <person name="Hogues M."/>
            <person name="Jackson L."/>
            <person name="Jakkamsetti A."/>
            <person name="Javaid M."/>
            <person name="Jiang H."/>
            <person name="Korchina V."/>
            <person name="Kovar C."/>
            <person name="Lara F."/>
            <person name="Lee S."/>
            <person name="Mata R."/>
            <person name="Mathew T."/>
            <person name="Moen C."/>
            <person name="Morales K."/>
            <person name="Munidasa M."/>
            <person name="Nazareth L."/>
            <person name="Ngo R."/>
            <person name="Nguyen L."/>
            <person name="Okwuonu G."/>
            <person name="Ongeri F."/>
            <person name="Patil S."/>
            <person name="Petrosino J."/>
            <person name="Pham C."/>
            <person name="Pham P."/>
            <person name="Pu L.-L."/>
            <person name="Puazo M."/>
            <person name="Raj R."/>
            <person name="Reid J."/>
            <person name="Rouhana J."/>
            <person name="Saada N."/>
            <person name="Shang Y."/>
            <person name="Simmons D."/>
            <person name="Thornton R."/>
            <person name="Warren J."/>
            <person name="Weissenberger G."/>
            <person name="Zhang J."/>
            <person name="Zhang L."/>
            <person name="Zhou C."/>
            <person name="Zhu D."/>
            <person name="Muzny D."/>
            <person name="Worley K."/>
            <person name="Gibbs R."/>
        </authorList>
    </citation>
    <scope>NUCLEOTIDE SEQUENCE [LARGE SCALE GENOMIC DNA]</scope>
    <source>
        <strain evidence="1 2">ATCC 33200</strain>
    </source>
</reference>
<dbReference type="EMBL" id="ACGR01000044">
    <property type="protein sequence ID" value="EEJ59086.1"/>
    <property type="molecule type" value="Genomic_DNA"/>
</dbReference>
<gene>
    <name evidence="1" type="ORF">HMPREF0528_1768</name>
</gene>
<proteinExistence type="predicted"/>
<evidence type="ECO:0000313" key="1">
    <source>
        <dbReference type="EMBL" id="EEJ59086.1"/>
    </source>
</evidence>
<sequence>MLKVRVYFYRKEIAMIQLEKLVKKNLPKEKEGNIASNSGLPYMI</sequence>
<accession>C2E7P4</accession>
<dbReference type="HOGENOM" id="CLU_3217855_0_0_9"/>
<name>C2E7P4_LACJH</name>
<dbReference type="AlphaFoldDB" id="C2E7P4"/>
<comment type="caution">
    <text evidence="1">The sequence shown here is derived from an EMBL/GenBank/DDBJ whole genome shotgun (WGS) entry which is preliminary data.</text>
</comment>
<dbReference type="Proteomes" id="UP000003491">
    <property type="component" value="Unassembled WGS sequence"/>
</dbReference>